<reference evidence="3" key="1">
    <citation type="submission" date="2023-05" db="EMBL/GenBank/DDBJ databases">
        <title>Nepenthes gracilis genome sequencing.</title>
        <authorList>
            <person name="Fukushima K."/>
        </authorList>
    </citation>
    <scope>NUCLEOTIDE SEQUENCE</scope>
    <source>
        <strain evidence="3">SING2019-196</strain>
    </source>
</reference>
<evidence type="ECO:0008006" key="5">
    <source>
        <dbReference type="Google" id="ProtNLM"/>
    </source>
</evidence>
<evidence type="ECO:0000313" key="4">
    <source>
        <dbReference type="Proteomes" id="UP001279734"/>
    </source>
</evidence>
<evidence type="ECO:0000256" key="1">
    <source>
        <dbReference type="ARBA" id="ARBA00005043"/>
    </source>
</evidence>
<dbReference type="PANTHER" id="PTHR16184:SF6">
    <property type="entry name" value="ELONGATOR COMPLEX PROTEIN 6"/>
    <property type="match status" value="1"/>
</dbReference>
<gene>
    <name evidence="3" type="ORF">Nepgr_009758</name>
</gene>
<comment type="similarity">
    <text evidence="2">Belongs to the ELP6 family.</text>
</comment>
<dbReference type="Pfam" id="PF09807">
    <property type="entry name" value="ELP6"/>
    <property type="match status" value="1"/>
</dbReference>
<dbReference type="CDD" id="cd19495">
    <property type="entry name" value="Elp6"/>
    <property type="match status" value="1"/>
</dbReference>
<accession>A0AAD3XKF8</accession>
<comment type="pathway">
    <text evidence="1">tRNA modification; 5-methoxycarbonylmethyl-2-thiouridine-tRNA biosynthesis.</text>
</comment>
<organism evidence="3 4">
    <name type="scientific">Nepenthes gracilis</name>
    <name type="common">Slender pitcher plant</name>
    <dbReference type="NCBI Taxonomy" id="150966"/>
    <lineage>
        <taxon>Eukaryota</taxon>
        <taxon>Viridiplantae</taxon>
        <taxon>Streptophyta</taxon>
        <taxon>Embryophyta</taxon>
        <taxon>Tracheophyta</taxon>
        <taxon>Spermatophyta</taxon>
        <taxon>Magnoliopsida</taxon>
        <taxon>eudicotyledons</taxon>
        <taxon>Gunneridae</taxon>
        <taxon>Pentapetalae</taxon>
        <taxon>Caryophyllales</taxon>
        <taxon>Nepenthaceae</taxon>
        <taxon>Nepenthes</taxon>
    </lineage>
</organism>
<dbReference type="PANTHER" id="PTHR16184">
    <property type="entry name" value="ELONGATOR COMPLEX PROTEIN 6"/>
    <property type="match status" value="1"/>
</dbReference>
<dbReference type="InterPro" id="IPR018627">
    <property type="entry name" value="ELP6"/>
</dbReference>
<dbReference type="AlphaFoldDB" id="A0AAD3XKF8"/>
<protein>
    <recommendedName>
        <fullName evidence="5">Elongator complex protein 6</fullName>
    </recommendedName>
</protein>
<evidence type="ECO:0000313" key="3">
    <source>
        <dbReference type="EMBL" id="GMH07918.1"/>
    </source>
</evidence>
<dbReference type="EMBL" id="BSYO01000007">
    <property type="protein sequence ID" value="GMH07918.1"/>
    <property type="molecule type" value="Genomic_DNA"/>
</dbReference>
<dbReference type="Gene3D" id="3.40.50.300">
    <property type="entry name" value="P-loop containing nucleotide triphosphate hydrolases"/>
    <property type="match status" value="1"/>
</dbReference>
<keyword evidence="4" id="KW-1185">Reference proteome</keyword>
<evidence type="ECO:0000256" key="2">
    <source>
        <dbReference type="ARBA" id="ARBA00008837"/>
    </source>
</evidence>
<sequence>MSSPSIGARRRRPVDWGQASLNLTRAENQTPFQRWRFDLEGREGFAQKRKTNEEYCLVLTNNHSGTTLLNIGGRVLLIEDCIETSAAFVIYHIVKCSLSSPRSSGVVIFVALSHPFSHYDRVLRKLGCNLAVHRDNKRFIFFDMLMLECQGGNDGNVTKDGLVELFGKIQKEVEVISSKQESERYVMVIIDDFSLIEAAVNGTSNHGSDFLHYCRTLTSEFGSSLVILNHEDIYLGPERPLILQMEYFADILIKAQPLATGVAADVHGQLTVINRNSRHLLKNSITSFQFKLNENGIECFFPGTRT</sequence>
<dbReference type="InterPro" id="IPR027417">
    <property type="entry name" value="P-loop_NTPase"/>
</dbReference>
<proteinExistence type="inferred from homology"/>
<dbReference type="GO" id="GO:0033588">
    <property type="term" value="C:elongator holoenzyme complex"/>
    <property type="evidence" value="ECO:0007669"/>
    <property type="project" value="InterPro"/>
</dbReference>
<dbReference type="GO" id="GO:0002098">
    <property type="term" value="P:tRNA wobble uridine modification"/>
    <property type="evidence" value="ECO:0007669"/>
    <property type="project" value="InterPro"/>
</dbReference>
<comment type="caution">
    <text evidence="3">The sequence shown here is derived from an EMBL/GenBank/DDBJ whole genome shotgun (WGS) entry which is preliminary data.</text>
</comment>
<dbReference type="Proteomes" id="UP001279734">
    <property type="component" value="Unassembled WGS sequence"/>
</dbReference>
<name>A0AAD3XKF8_NEPGR</name>